<dbReference type="Pfam" id="PF08242">
    <property type="entry name" value="Methyltransf_12"/>
    <property type="match status" value="1"/>
</dbReference>
<dbReference type="SUPFAM" id="SSF53335">
    <property type="entry name" value="S-adenosyl-L-methionine-dependent methyltransferases"/>
    <property type="match status" value="1"/>
</dbReference>
<dbReference type="GO" id="GO:0008168">
    <property type="term" value="F:methyltransferase activity"/>
    <property type="evidence" value="ECO:0007669"/>
    <property type="project" value="UniProtKB-KW"/>
</dbReference>
<comment type="caution">
    <text evidence="2">The sequence shown here is derived from an EMBL/GenBank/DDBJ whole genome shotgun (WGS) entry which is preliminary data.</text>
</comment>
<dbReference type="Proteomes" id="UP001083770">
    <property type="component" value="Unassembled WGS sequence"/>
</dbReference>
<dbReference type="InterPro" id="IPR029063">
    <property type="entry name" value="SAM-dependent_MTases_sf"/>
</dbReference>
<dbReference type="CDD" id="cd02440">
    <property type="entry name" value="AdoMet_MTases"/>
    <property type="match status" value="1"/>
</dbReference>
<organism evidence="2 3">
    <name type="scientific">Henriciella marina</name>
    <dbReference type="NCBI Taxonomy" id="453851"/>
    <lineage>
        <taxon>Bacteria</taxon>
        <taxon>Pseudomonadati</taxon>
        <taxon>Pseudomonadota</taxon>
        <taxon>Alphaproteobacteria</taxon>
        <taxon>Hyphomonadales</taxon>
        <taxon>Hyphomonadaceae</taxon>
        <taxon>Henriciella</taxon>
    </lineage>
</organism>
<feature type="domain" description="Methyltransferase type 12" evidence="1">
    <location>
        <begin position="49"/>
        <end position="142"/>
    </location>
</feature>
<evidence type="ECO:0000313" key="3">
    <source>
        <dbReference type="Proteomes" id="UP001083770"/>
    </source>
</evidence>
<evidence type="ECO:0000313" key="2">
    <source>
        <dbReference type="EMBL" id="MCZ4298661.1"/>
    </source>
</evidence>
<accession>A0ABT4LWC4</accession>
<dbReference type="Gene3D" id="3.40.50.150">
    <property type="entry name" value="Vaccinia Virus protein VP39"/>
    <property type="match status" value="1"/>
</dbReference>
<evidence type="ECO:0000259" key="1">
    <source>
        <dbReference type="Pfam" id="PF08242"/>
    </source>
</evidence>
<dbReference type="PANTHER" id="PTHR43861">
    <property type="entry name" value="TRANS-ACONITATE 2-METHYLTRANSFERASE-RELATED"/>
    <property type="match status" value="1"/>
</dbReference>
<keyword evidence="2" id="KW-0808">Transferase</keyword>
<dbReference type="GO" id="GO:0032259">
    <property type="term" value="P:methylation"/>
    <property type="evidence" value="ECO:0007669"/>
    <property type="project" value="UniProtKB-KW"/>
</dbReference>
<keyword evidence="2" id="KW-0489">Methyltransferase</keyword>
<reference evidence="2" key="1">
    <citation type="submission" date="2022-12" db="EMBL/GenBank/DDBJ databases">
        <title>Bacterial isolates from different developmental stages of Nematostella vectensis.</title>
        <authorList>
            <person name="Fraune S."/>
        </authorList>
    </citation>
    <scope>NUCLEOTIDE SEQUENCE</scope>
    <source>
        <strain evidence="2">G21632-S1</strain>
    </source>
</reference>
<name>A0ABT4LWC4_9PROT</name>
<sequence>MKSASKSDQRFWDRLASKYASQPVSDQETYEKKLAITRKYLTPQSSVFEFGCGTGSTALLHAPHVNYILATDLAQNMLDVGRVKAAEADIQNVDFQRIGIEDFDPDGHSFDVVLGLNILHLCRDPEAVTKKVRALLKPGGYFIQSTACLKDGYSMLRFLIPLMKLARKAPHVTYLSKTDLDSLLDEAGFEQVESFYPDKKGITAHFIVARKR</sequence>
<keyword evidence="3" id="KW-1185">Reference proteome</keyword>
<dbReference type="EMBL" id="JAPWGW010000003">
    <property type="protein sequence ID" value="MCZ4298661.1"/>
    <property type="molecule type" value="Genomic_DNA"/>
</dbReference>
<dbReference type="InterPro" id="IPR013217">
    <property type="entry name" value="Methyltransf_12"/>
</dbReference>
<dbReference type="RefSeq" id="WP_269402730.1">
    <property type="nucleotide sequence ID" value="NZ_JAPWGW010000003.1"/>
</dbReference>
<gene>
    <name evidence="2" type="ORF">O4G74_11375</name>
</gene>
<proteinExistence type="predicted"/>
<protein>
    <submittedName>
        <fullName evidence="2">Class I SAM-dependent methyltransferase</fullName>
    </submittedName>
</protein>